<dbReference type="Pfam" id="PF01035">
    <property type="entry name" value="DNA_binding_1"/>
    <property type="match status" value="1"/>
</dbReference>
<dbReference type="EMBL" id="JAHDYS010000021">
    <property type="protein sequence ID" value="MBT1073411.1"/>
    <property type="molecule type" value="Genomic_DNA"/>
</dbReference>
<dbReference type="PANTHER" id="PTHR42942:SF1">
    <property type="entry name" value="ALKYLTRANSFERASE-LIKE PROTEIN 1"/>
    <property type="match status" value="1"/>
</dbReference>
<organism evidence="3 4">
    <name type="scientific">Pelotalea chapellei</name>
    <dbReference type="NCBI Taxonomy" id="44671"/>
    <lineage>
        <taxon>Bacteria</taxon>
        <taxon>Pseudomonadati</taxon>
        <taxon>Thermodesulfobacteriota</taxon>
        <taxon>Desulfuromonadia</taxon>
        <taxon>Geobacterales</taxon>
        <taxon>Geobacteraceae</taxon>
        <taxon>Pelotalea</taxon>
    </lineage>
</organism>
<feature type="domain" description="Methylated-DNA-[protein]-cysteine S-methyltransferase DNA binding" evidence="2">
    <location>
        <begin position="2"/>
        <end position="68"/>
    </location>
</feature>
<dbReference type="Gene3D" id="1.10.10.10">
    <property type="entry name" value="Winged helix-like DNA-binding domain superfamily/Winged helix DNA-binding domain"/>
    <property type="match status" value="1"/>
</dbReference>
<evidence type="ECO:0000313" key="3">
    <source>
        <dbReference type="EMBL" id="MBT1073411.1"/>
    </source>
</evidence>
<dbReference type="PANTHER" id="PTHR42942">
    <property type="entry name" value="6-O-METHYLGUANINE DNA METHYLTRANSFERASE"/>
    <property type="match status" value="1"/>
</dbReference>
<dbReference type="CDD" id="cd06445">
    <property type="entry name" value="ATase"/>
    <property type="match status" value="1"/>
</dbReference>
<dbReference type="InterPro" id="IPR036217">
    <property type="entry name" value="MethylDNA_cys_MeTrfase_DNAb"/>
</dbReference>
<proteinExistence type="predicted"/>
<evidence type="ECO:0000259" key="2">
    <source>
        <dbReference type="Pfam" id="PF01035"/>
    </source>
</evidence>
<accession>A0ABS5UD38</accession>
<protein>
    <submittedName>
        <fullName evidence="3">MGMT family protein</fullName>
    </submittedName>
</protein>
<gene>
    <name evidence="3" type="ORF">KJB30_16590</name>
</gene>
<evidence type="ECO:0000256" key="1">
    <source>
        <dbReference type="ARBA" id="ARBA00022763"/>
    </source>
</evidence>
<dbReference type="InterPro" id="IPR036388">
    <property type="entry name" value="WH-like_DNA-bd_sf"/>
</dbReference>
<dbReference type="SUPFAM" id="SSF46767">
    <property type="entry name" value="Methylated DNA-protein cysteine methyltransferase, C-terminal domain"/>
    <property type="match status" value="1"/>
</dbReference>
<keyword evidence="4" id="KW-1185">Reference proteome</keyword>
<reference evidence="3 4" key="1">
    <citation type="submission" date="2021-05" db="EMBL/GenBank/DDBJ databases">
        <title>The draft genome of Geobacter chapellei DSM 13688.</title>
        <authorList>
            <person name="Xu Z."/>
            <person name="Masuda Y."/>
            <person name="Itoh H."/>
            <person name="Senoo K."/>
        </authorList>
    </citation>
    <scope>NUCLEOTIDE SEQUENCE [LARGE SCALE GENOMIC DNA]</scope>
    <source>
        <strain evidence="3 4">DSM 13688</strain>
    </source>
</reference>
<evidence type="ECO:0000313" key="4">
    <source>
        <dbReference type="Proteomes" id="UP000784128"/>
    </source>
</evidence>
<comment type="caution">
    <text evidence="3">The sequence shown here is derived from an EMBL/GenBank/DDBJ whole genome shotgun (WGS) entry which is preliminary data.</text>
</comment>
<name>A0ABS5UD38_9BACT</name>
<dbReference type="InterPro" id="IPR014048">
    <property type="entry name" value="MethylDNA_cys_MeTrfase_DNA-bd"/>
</dbReference>
<sequence>MVATYGQVARLAGIPGGARQIGYALSALPYGSAIPWHRVVNAQGKISPRSDGRPADEIQRLLLQEEGVMFDEKDRISLDRFGWRPAVY</sequence>
<dbReference type="Proteomes" id="UP000784128">
    <property type="component" value="Unassembled WGS sequence"/>
</dbReference>
<dbReference type="InterPro" id="IPR052520">
    <property type="entry name" value="ATL_DNA_repair"/>
</dbReference>
<keyword evidence="1" id="KW-0227">DNA damage</keyword>